<dbReference type="Gene3D" id="3.30.300.20">
    <property type="match status" value="1"/>
</dbReference>
<accession>A0ABR2YSR2</accession>
<evidence type="ECO:0000313" key="3">
    <source>
        <dbReference type="Proteomes" id="UP001491310"/>
    </source>
</evidence>
<proteinExistence type="predicted"/>
<dbReference type="EMBL" id="JALJOT010000005">
    <property type="protein sequence ID" value="KAK9914858.1"/>
    <property type="molecule type" value="Genomic_DNA"/>
</dbReference>
<evidence type="ECO:0000313" key="2">
    <source>
        <dbReference type="EMBL" id="KAK9914858.1"/>
    </source>
</evidence>
<dbReference type="SUPFAM" id="SSF89919">
    <property type="entry name" value="Ribosome-binding factor A, RbfA"/>
    <property type="match status" value="1"/>
</dbReference>
<feature type="region of interest" description="Disordered" evidence="1">
    <location>
        <begin position="22"/>
        <end position="52"/>
    </location>
</feature>
<dbReference type="Pfam" id="PF02033">
    <property type="entry name" value="RBFA"/>
    <property type="match status" value="1"/>
</dbReference>
<dbReference type="InterPro" id="IPR023799">
    <property type="entry name" value="RbfA_dom_sf"/>
</dbReference>
<dbReference type="InterPro" id="IPR015946">
    <property type="entry name" value="KH_dom-like_a/b"/>
</dbReference>
<dbReference type="Proteomes" id="UP001491310">
    <property type="component" value="Unassembled WGS sequence"/>
</dbReference>
<reference evidence="2 3" key="1">
    <citation type="journal article" date="2024" name="Nat. Commun.">
        <title>Phylogenomics reveals the evolutionary origins of lichenization in chlorophyte algae.</title>
        <authorList>
            <person name="Puginier C."/>
            <person name="Libourel C."/>
            <person name="Otte J."/>
            <person name="Skaloud P."/>
            <person name="Haon M."/>
            <person name="Grisel S."/>
            <person name="Petersen M."/>
            <person name="Berrin J.G."/>
            <person name="Delaux P.M."/>
            <person name="Dal Grande F."/>
            <person name="Keller J."/>
        </authorList>
    </citation>
    <scope>NUCLEOTIDE SEQUENCE [LARGE SCALE GENOMIC DNA]</scope>
    <source>
        <strain evidence="2 3">SAG 216-7</strain>
    </source>
</reference>
<sequence>MAFIVSGDASVKTVRSFARYRGSEQVHETNADTHHHEEQEIGSEASDKRSEDQLHPGFRVDLGYRSPTERVWPAARHQQRYAGRVRDALQTVMMFTDTNAYRDLTGRYGFTVVEVRMSPDNSTAYILWDAFPDRHDAAQRELNHRVSRLRRSLAQALKSRHVPRLEFRRDAPSGEELAVDEALHRLQNEM</sequence>
<gene>
    <name evidence="2" type="ORF">WJX75_001423</name>
</gene>
<keyword evidence="3" id="KW-1185">Reference proteome</keyword>
<organism evidence="2 3">
    <name type="scientific">Coccomyxa subellipsoidea</name>
    <dbReference type="NCBI Taxonomy" id="248742"/>
    <lineage>
        <taxon>Eukaryota</taxon>
        <taxon>Viridiplantae</taxon>
        <taxon>Chlorophyta</taxon>
        <taxon>core chlorophytes</taxon>
        <taxon>Trebouxiophyceae</taxon>
        <taxon>Trebouxiophyceae incertae sedis</taxon>
        <taxon>Coccomyxaceae</taxon>
        <taxon>Coccomyxa</taxon>
    </lineage>
</organism>
<name>A0ABR2YSR2_9CHLO</name>
<dbReference type="InterPro" id="IPR000238">
    <property type="entry name" value="RbfA"/>
</dbReference>
<protein>
    <recommendedName>
        <fullName evidence="4">Ribosome-binding factor A</fullName>
    </recommendedName>
</protein>
<evidence type="ECO:0008006" key="4">
    <source>
        <dbReference type="Google" id="ProtNLM"/>
    </source>
</evidence>
<evidence type="ECO:0000256" key="1">
    <source>
        <dbReference type="SAM" id="MobiDB-lite"/>
    </source>
</evidence>
<comment type="caution">
    <text evidence="2">The sequence shown here is derived from an EMBL/GenBank/DDBJ whole genome shotgun (WGS) entry which is preliminary data.</text>
</comment>